<evidence type="ECO:0000256" key="5">
    <source>
        <dbReference type="ARBA" id="ARBA00023273"/>
    </source>
</evidence>
<dbReference type="Gene3D" id="1.25.40.470">
    <property type="match status" value="2"/>
</dbReference>
<keyword evidence="2" id="KW-0853">WD repeat</keyword>
<dbReference type="SUPFAM" id="SSF48452">
    <property type="entry name" value="TPR-like"/>
    <property type="match status" value="2"/>
</dbReference>
<dbReference type="Proteomes" id="UP001633002">
    <property type="component" value="Unassembled WGS sequence"/>
</dbReference>
<dbReference type="InterPro" id="IPR011990">
    <property type="entry name" value="TPR-like_helical_dom_sf"/>
</dbReference>
<evidence type="ECO:0000256" key="2">
    <source>
        <dbReference type="ARBA" id="ARBA00022574"/>
    </source>
</evidence>
<evidence type="ECO:0000313" key="9">
    <source>
        <dbReference type="Proteomes" id="UP001633002"/>
    </source>
</evidence>
<dbReference type="PANTHER" id="PTHR15722">
    <property type="entry name" value="IFT140/172-RELATED"/>
    <property type="match status" value="1"/>
</dbReference>
<evidence type="ECO:0000259" key="7">
    <source>
        <dbReference type="Pfam" id="PF24762"/>
    </source>
</evidence>
<dbReference type="InterPro" id="IPR056168">
    <property type="entry name" value="TPR_IF140/IFT172/WDR19"/>
</dbReference>
<organism evidence="8 9">
    <name type="scientific">Riccia sorocarpa</name>
    <dbReference type="NCBI Taxonomy" id="122646"/>
    <lineage>
        <taxon>Eukaryota</taxon>
        <taxon>Viridiplantae</taxon>
        <taxon>Streptophyta</taxon>
        <taxon>Embryophyta</taxon>
        <taxon>Marchantiophyta</taxon>
        <taxon>Marchantiopsida</taxon>
        <taxon>Marchantiidae</taxon>
        <taxon>Marchantiales</taxon>
        <taxon>Ricciaceae</taxon>
        <taxon>Riccia</taxon>
    </lineage>
</organism>
<dbReference type="PANTHER" id="PTHR15722:SF7">
    <property type="entry name" value="INTRAFLAGELLAR TRANSPORT PROTEIN 140 HOMOLOG"/>
    <property type="match status" value="1"/>
</dbReference>
<feature type="domain" description="IF140 C-terminal TPR" evidence="6">
    <location>
        <begin position="550"/>
        <end position="612"/>
    </location>
</feature>
<dbReference type="AlphaFoldDB" id="A0ABD3HL66"/>
<dbReference type="EMBL" id="JBJQOH010000003">
    <property type="protein sequence ID" value="KAL3690969.1"/>
    <property type="molecule type" value="Genomic_DNA"/>
</dbReference>
<keyword evidence="3" id="KW-0677">Repeat</keyword>
<evidence type="ECO:0000256" key="3">
    <source>
        <dbReference type="ARBA" id="ARBA00022737"/>
    </source>
</evidence>
<gene>
    <name evidence="8" type="ORF">R1sor_004620</name>
</gene>
<dbReference type="Pfam" id="PF24762">
    <property type="entry name" value="TPR_IF140-IFT172"/>
    <property type="match status" value="1"/>
</dbReference>
<name>A0ABD3HL66_9MARC</name>
<keyword evidence="4" id="KW-0969">Cilium</keyword>
<dbReference type="Pfam" id="PF24760">
    <property type="entry name" value="TPR_IF140_C"/>
    <property type="match status" value="1"/>
</dbReference>
<proteinExistence type="predicted"/>
<comment type="caution">
    <text evidence="8">The sequence shown here is derived from an EMBL/GenBank/DDBJ whole genome shotgun (WGS) entry which is preliminary data.</text>
</comment>
<accession>A0ABD3HL66</accession>
<evidence type="ECO:0000256" key="4">
    <source>
        <dbReference type="ARBA" id="ARBA00023069"/>
    </source>
</evidence>
<evidence type="ECO:0000256" key="1">
    <source>
        <dbReference type="ARBA" id="ARBA00004138"/>
    </source>
</evidence>
<evidence type="ECO:0000313" key="8">
    <source>
        <dbReference type="EMBL" id="KAL3690969.1"/>
    </source>
</evidence>
<dbReference type="InterPro" id="IPR056156">
    <property type="entry name" value="TPR_IF140_C"/>
</dbReference>
<keyword evidence="5" id="KW-0966">Cell projection</keyword>
<comment type="subcellular location">
    <subcellularLocation>
        <location evidence="1">Cell projection</location>
        <location evidence="1">Cilium</location>
    </subcellularLocation>
</comment>
<dbReference type="GO" id="GO:0005929">
    <property type="term" value="C:cilium"/>
    <property type="evidence" value="ECO:0007669"/>
    <property type="project" value="UniProtKB-SubCell"/>
</dbReference>
<feature type="domain" description="IF140/IFT172/WDR19 TPR" evidence="7">
    <location>
        <begin position="149"/>
        <end position="385"/>
    </location>
</feature>
<keyword evidence="9" id="KW-1185">Reference proteome</keyword>
<evidence type="ECO:0000259" key="6">
    <source>
        <dbReference type="Pfam" id="PF24760"/>
    </source>
</evidence>
<protein>
    <submittedName>
        <fullName evidence="8">Uncharacterized protein</fullName>
    </submittedName>
</protein>
<sequence length="686" mass="77860">MPPVVKVNLFFGWLLNVNLIRVIRISLLLKYGPDAGENTHLVILDTIIDRFFFYDFRHIQKVPTAHCWDTVESRLIVCETVEVKLDSRSKFLMVEIPYYHVLTKKSAKNDPLSTASVQKITMRDFVGLEDVEIKDKMTLLEFNYNLILGNMTGAFEAIGVIEDKKIWHSVACTCVQTKRVDVALHCFAVMNNVSAAAYVRASFHEPEEDARVAAVAIQLGLLETAQELYITCKRFDLLRHLYETCGEWDKAIELASKHDRVNLKGTLHAYAKHLESLGCIKDAIHHYEVSGSHRHEVPRMLYTSQQIKELQEYVDKSGDPPLQRWWGHFCEANNMLPQAIDYYTVAGDVTSLVRVYCFKGDFSTAAALVLESSDAAAAFSLARQSTKEMMIKAAEYYEDQKKYEEAVLLYHKGGDLEKAIHVCFRTQLYDALKAIAEDLDKDEDPALLAKCGEFLLMNKQIDKAVQLFIAAKQFHVALDLCWKEAVILTDKMAEDMTVEDSKSQESMSLLHKIADVFNAQGSYHLACKKYTQAGDRLMAMKLYSKAGDMDALASFYESCAQIEIDEYRDYKKALGAMTEALKYLTNSKSPDKDQKIQSVTSRIAEVEQFVQASVRIGDLYALLIEFYFSQGSMEQAYQVVEKMRARKIQLGLFIDQNMLLSIYQALGFDATDEDLADTVGEEIISM</sequence>
<reference evidence="8 9" key="1">
    <citation type="submission" date="2024-09" db="EMBL/GenBank/DDBJ databases">
        <title>Chromosome-scale assembly of Riccia sorocarpa.</title>
        <authorList>
            <person name="Paukszto L."/>
        </authorList>
    </citation>
    <scope>NUCLEOTIDE SEQUENCE [LARGE SCALE GENOMIC DNA]</scope>
    <source>
        <strain evidence="8">LP-2024</strain>
        <tissue evidence="8">Aerial parts of the thallus</tissue>
    </source>
</reference>